<evidence type="ECO:0000313" key="2">
    <source>
        <dbReference type="Proteomes" id="UP000630805"/>
    </source>
</evidence>
<name>A0ABX2PUG4_9RHOB</name>
<organism evidence="1 2">
    <name type="scientific">Ruegeria haliotis</name>
    <dbReference type="NCBI Taxonomy" id="2747601"/>
    <lineage>
        <taxon>Bacteria</taxon>
        <taxon>Pseudomonadati</taxon>
        <taxon>Pseudomonadota</taxon>
        <taxon>Alphaproteobacteria</taxon>
        <taxon>Rhodobacterales</taxon>
        <taxon>Roseobacteraceae</taxon>
        <taxon>Ruegeria</taxon>
    </lineage>
</organism>
<reference evidence="1 2" key="1">
    <citation type="submission" date="2020-06" db="EMBL/GenBank/DDBJ databases">
        <authorList>
            <person name="Cao W.R."/>
        </authorList>
    </citation>
    <scope>NUCLEOTIDE SEQUENCE [LARGE SCALE GENOMIC DNA]</scope>
    <source>
        <strain evidence="1 2">B1Z28</strain>
    </source>
</reference>
<proteinExistence type="predicted"/>
<protein>
    <submittedName>
        <fullName evidence="1">Uncharacterized protein</fullName>
    </submittedName>
</protein>
<comment type="caution">
    <text evidence="1">The sequence shown here is derived from an EMBL/GenBank/DDBJ whole genome shotgun (WGS) entry which is preliminary data.</text>
</comment>
<dbReference type="Proteomes" id="UP000630805">
    <property type="component" value="Unassembled WGS sequence"/>
</dbReference>
<dbReference type="RefSeq" id="WP_176866891.1">
    <property type="nucleotide sequence ID" value="NZ_JABXWT010000015.1"/>
</dbReference>
<evidence type="ECO:0000313" key="1">
    <source>
        <dbReference type="EMBL" id="NVO57825.1"/>
    </source>
</evidence>
<keyword evidence="2" id="KW-1185">Reference proteome</keyword>
<gene>
    <name evidence="1" type="ORF">HW561_18670</name>
</gene>
<dbReference type="EMBL" id="JABXWT010000015">
    <property type="protein sequence ID" value="NVO57825.1"/>
    <property type="molecule type" value="Genomic_DNA"/>
</dbReference>
<accession>A0ABX2PUG4</accession>
<sequence>MTNLSSSPANAVMAAPDGYWSRRPDLRPHFPAIERNTEMSVYQSPGCADQGVSEAALAAWNARLKTVIDGHGVSPFLVADPRDIDDGQTSAGFRWPGNPREPLDCLGEDLAARLSDLGWASRAELHNEYLEYALVMRPDHSGRLRPKRFIATTELMEWWMTMAVFDLEYFLNAVATITRRTYSSNELFGMTPEAWNTLEISARVACFHRRLVGAGREHPPEHPLNIEHVLFMAKGMNGLNDLAFAMHFSSFPYFVVDGGKRRRARLDEIFAFGNRQDLFCRNAVSRAAQGVYNLAFIEGSDPPQGRAIAFADPLGMYMQAFPTSHLFIDQTEVPVDWLRFSRGSEEMPMRLEFGPGDDDPRFLDEVTLGTGASARPISGYCLAHLIQVGPLVKATAKPRMITKVEFVEIPSVEPGGIICGLPGTERCKQISEFADQCESSPGVGSDVVRRRDG</sequence>